<dbReference type="EMBL" id="CP022383">
    <property type="protein sequence ID" value="ATA79287.1"/>
    <property type="molecule type" value="Genomic_DNA"/>
</dbReference>
<dbReference type="Proteomes" id="UP000217334">
    <property type="component" value="Chromosome"/>
</dbReference>
<reference evidence="2" key="1">
    <citation type="submission" date="2017-06" db="EMBL/GenBank/DDBJ databases">
        <title>Capnocytophaga spp. assemblies.</title>
        <authorList>
            <person name="Gulvik C.A."/>
        </authorList>
    </citation>
    <scope>NUCLEOTIDE SEQUENCE [LARGE SCALE GENOMIC DNA]</scope>
    <source>
        <strain evidence="2">H4486</strain>
    </source>
</reference>
<accession>A0A250F5M1</accession>
<dbReference type="AlphaFoldDB" id="A0A250F5M1"/>
<protein>
    <submittedName>
        <fullName evidence="1">Uncharacterized protein</fullName>
    </submittedName>
</protein>
<gene>
    <name evidence="1" type="ORF">CGC59_06150</name>
</gene>
<evidence type="ECO:0000313" key="2">
    <source>
        <dbReference type="Proteomes" id="UP000217334"/>
    </source>
</evidence>
<evidence type="ECO:0000313" key="1">
    <source>
        <dbReference type="EMBL" id="ATA79287.1"/>
    </source>
</evidence>
<proteinExistence type="predicted"/>
<sequence>MKNILYIAVFLLPSMLLAQDFFDERWFFQASAHLNIPRKEKATYSYGVHFIDHLGRDASYGKEYKFREKVIYSTDFSTNYLFTRSLAVGAIVGIHHFRAPVTTALKAGIVVRGMLPKASYADIYGQLSGFIPLSKQVKASFGEAKIGLSIPIAVEDAFTVSVLIDASYTSFEVGKPILADEIPDTVEYRTLGIGFGIRF</sequence>
<organism evidence="1 2">
    <name type="scientific">Capnocytophaga sputigena</name>
    <dbReference type="NCBI Taxonomy" id="1019"/>
    <lineage>
        <taxon>Bacteria</taxon>
        <taxon>Pseudomonadati</taxon>
        <taxon>Bacteroidota</taxon>
        <taxon>Flavobacteriia</taxon>
        <taxon>Flavobacteriales</taxon>
        <taxon>Flavobacteriaceae</taxon>
        <taxon>Capnocytophaga</taxon>
    </lineage>
</organism>
<dbReference type="RefSeq" id="WP_095901232.1">
    <property type="nucleotide sequence ID" value="NZ_CAJPRX010000027.1"/>
</dbReference>
<name>A0A250F5M1_CAPSP</name>